<dbReference type="InParanoid" id="A0A409XWP1"/>
<dbReference type="AlphaFoldDB" id="A0A409XWP1"/>
<keyword evidence="1" id="KW-0472">Membrane</keyword>
<evidence type="ECO:0000313" key="3">
    <source>
        <dbReference type="Proteomes" id="UP000283269"/>
    </source>
</evidence>
<protein>
    <submittedName>
        <fullName evidence="2">Uncharacterized protein</fullName>
    </submittedName>
</protein>
<feature type="transmembrane region" description="Helical" evidence="1">
    <location>
        <begin position="100"/>
        <end position="120"/>
    </location>
</feature>
<keyword evidence="1" id="KW-1133">Transmembrane helix</keyword>
<keyword evidence="3" id="KW-1185">Reference proteome</keyword>
<evidence type="ECO:0000313" key="2">
    <source>
        <dbReference type="EMBL" id="PPQ95178.1"/>
    </source>
</evidence>
<gene>
    <name evidence="2" type="ORF">CVT25_013077</name>
</gene>
<feature type="transmembrane region" description="Helical" evidence="1">
    <location>
        <begin position="34"/>
        <end position="54"/>
    </location>
</feature>
<dbReference type="Proteomes" id="UP000283269">
    <property type="component" value="Unassembled WGS sequence"/>
</dbReference>
<keyword evidence="1" id="KW-0812">Transmembrane</keyword>
<sequence>MARLDCANSSYDNSNPQVILQMRIYALYLLNKKVLTVIGVCFLICSVVEAWIVWTSTTTRGLITISFWLGLLCIKVQAMVIPGGTFCVPPAVSSRRFGLFWIPALVYESFLCLMALFVAVREHKEASVALHRGPSLMDIMIRDSVFYFVV</sequence>
<proteinExistence type="predicted"/>
<feature type="transmembrane region" description="Helical" evidence="1">
    <location>
        <begin position="61"/>
        <end position="80"/>
    </location>
</feature>
<reference evidence="2 3" key="1">
    <citation type="journal article" date="2018" name="Evol. Lett.">
        <title>Horizontal gene cluster transfer increased hallucinogenic mushroom diversity.</title>
        <authorList>
            <person name="Reynolds H.T."/>
            <person name="Vijayakumar V."/>
            <person name="Gluck-Thaler E."/>
            <person name="Korotkin H.B."/>
            <person name="Matheny P.B."/>
            <person name="Slot J.C."/>
        </authorList>
    </citation>
    <scope>NUCLEOTIDE SEQUENCE [LARGE SCALE GENOMIC DNA]</scope>
    <source>
        <strain evidence="2 3">2631</strain>
    </source>
</reference>
<dbReference type="EMBL" id="NHYD01000058">
    <property type="protein sequence ID" value="PPQ95178.1"/>
    <property type="molecule type" value="Genomic_DNA"/>
</dbReference>
<evidence type="ECO:0000256" key="1">
    <source>
        <dbReference type="SAM" id="Phobius"/>
    </source>
</evidence>
<dbReference type="OrthoDB" id="3349377at2759"/>
<organism evidence="2 3">
    <name type="scientific">Psilocybe cyanescens</name>
    <dbReference type="NCBI Taxonomy" id="93625"/>
    <lineage>
        <taxon>Eukaryota</taxon>
        <taxon>Fungi</taxon>
        <taxon>Dikarya</taxon>
        <taxon>Basidiomycota</taxon>
        <taxon>Agaricomycotina</taxon>
        <taxon>Agaricomycetes</taxon>
        <taxon>Agaricomycetidae</taxon>
        <taxon>Agaricales</taxon>
        <taxon>Agaricineae</taxon>
        <taxon>Strophariaceae</taxon>
        <taxon>Psilocybe</taxon>
    </lineage>
</organism>
<comment type="caution">
    <text evidence="2">The sequence shown here is derived from an EMBL/GenBank/DDBJ whole genome shotgun (WGS) entry which is preliminary data.</text>
</comment>
<accession>A0A409XWP1</accession>
<name>A0A409XWP1_PSICY</name>